<dbReference type="Proteomes" id="UP000585474">
    <property type="component" value="Unassembled WGS sequence"/>
</dbReference>
<feature type="compositionally biased region" description="Low complexity" evidence="1">
    <location>
        <begin position="134"/>
        <end position="157"/>
    </location>
</feature>
<evidence type="ECO:0000313" key="3">
    <source>
        <dbReference type="Proteomes" id="UP000585474"/>
    </source>
</evidence>
<evidence type="ECO:0000313" key="2">
    <source>
        <dbReference type="EMBL" id="GFY82499.1"/>
    </source>
</evidence>
<dbReference type="GO" id="GO:0055028">
    <property type="term" value="C:cortical microtubule"/>
    <property type="evidence" value="ECO:0007669"/>
    <property type="project" value="TreeGrafter"/>
</dbReference>
<dbReference type="PANTHER" id="PTHR31949">
    <property type="entry name" value="GASTRIC MUCIN-LIKE PROTEIN"/>
    <property type="match status" value="1"/>
</dbReference>
<evidence type="ECO:0000256" key="1">
    <source>
        <dbReference type="SAM" id="MobiDB-lite"/>
    </source>
</evidence>
<keyword evidence="3" id="KW-1185">Reference proteome</keyword>
<proteinExistence type="predicted"/>
<gene>
    <name evidence="2" type="ORF">Acr_02g0007390</name>
</gene>
<name>A0A7J0E9A6_9ERIC</name>
<dbReference type="GO" id="GO:0043622">
    <property type="term" value="P:cortical microtubule organization"/>
    <property type="evidence" value="ECO:0007669"/>
    <property type="project" value="TreeGrafter"/>
</dbReference>
<feature type="region of interest" description="Disordered" evidence="1">
    <location>
        <begin position="21"/>
        <end position="41"/>
    </location>
</feature>
<dbReference type="PANTHER" id="PTHR31949:SF2">
    <property type="entry name" value="OS05G0480600 PROTEIN"/>
    <property type="match status" value="1"/>
</dbReference>
<feature type="region of interest" description="Disordered" evidence="1">
    <location>
        <begin position="127"/>
        <end position="157"/>
    </location>
</feature>
<dbReference type="OrthoDB" id="1751835at2759"/>
<sequence length="196" mass="21936">MNPSSKEYLVGGRNIPSRMQHRRGLSLTGMSKDTDEKLGSILEEPPESLRRLFQRIRRHEHVLEFIECYDSKMLLFFWIIQLVSVKLGRLSVGSTKLARIGMDDLLSSTDGGKHDYDWLLTPPGTPLFPSSDGSESQPPSAAPRSSSLVRSSSTTKASRWLERHNDSKMLSFGPGVLQLSTPDPERRVLVLLCPVC</sequence>
<protein>
    <submittedName>
        <fullName evidence="2">Uncharacterized protein</fullName>
    </submittedName>
</protein>
<dbReference type="AlphaFoldDB" id="A0A7J0E9A6"/>
<dbReference type="EMBL" id="BJWL01000002">
    <property type="protein sequence ID" value="GFY82499.1"/>
    <property type="molecule type" value="Genomic_DNA"/>
</dbReference>
<accession>A0A7J0E9A6</accession>
<organism evidence="2 3">
    <name type="scientific">Actinidia rufa</name>
    <dbReference type="NCBI Taxonomy" id="165716"/>
    <lineage>
        <taxon>Eukaryota</taxon>
        <taxon>Viridiplantae</taxon>
        <taxon>Streptophyta</taxon>
        <taxon>Embryophyta</taxon>
        <taxon>Tracheophyta</taxon>
        <taxon>Spermatophyta</taxon>
        <taxon>Magnoliopsida</taxon>
        <taxon>eudicotyledons</taxon>
        <taxon>Gunneridae</taxon>
        <taxon>Pentapetalae</taxon>
        <taxon>asterids</taxon>
        <taxon>Ericales</taxon>
        <taxon>Actinidiaceae</taxon>
        <taxon>Actinidia</taxon>
    </lineage>
</organism>
<reference evidence="2 3" key="1">
    <citation type="submission" date="2019-07" db="EMBL/GenBank/DDBJ databases">
        <title>De Novo Assembly of kiwifruit Actinidia rufa.</title>
        <authorList>
            <person name="Sugita-Konishi S."/>
            <person name="Sato K."/>
            <person name="Mori E."/>
            <person name="Abe Y."/>
            <person name="Kisaki G."/>
            <person name="Hamano K."/>
            <person name="Suezawa K."/>
            <person name="Otani M."/>
            <person name="Fukuda T."/>
            <person name="Manabe T."/>
            <person name="Gomi K."/>
            <person name="Tabuchi M."/>
            <person name="Akimitsu K."/>
            <person name="Kataoka I."/>
        </authorList>
    </citation>
    <scope>NUCLEOTIDE SEQUENCE [LARGE SCALE GENOMIC DNA]</scope>
    <source>
        <strain evidence="3">cv. Fuchu</strain>
    </source>
</reference>
<comment type="caution">
    <text evidence="2">The sequence shown here is derived from an EMBL/GenBank/DDBJ whole genome shotgun (WGS) entry which is preliminary data.</text>
</comment>